<dbReference type="Proteomes" id="UP000683360">
    <property type="component" value="Unassembled WGS sequence"/>
</dbReference>
<gene>
    <name evidence="3" type="ORF">MEDL_3653</name>
</gene>
<dbReference type="PRINTS" id="PR01705">
    <property type="entry name" value="TSP1REPEAT"/>
</dbReference>
<dbReference type="PANTHER" id="PTHR22906:SF21">
    <property type="entry name" value="SEMA DOMAIN-CONTAINING PROTEIN"/>
    <property type="match status" value="1"/>
</dbReference>
<dbReference type="InterPro" id="IPR052065">
    <property type="entry name" value="Compl_asym_regulator"/>
</dbReference>
<evidence type="ECO:0000256" key="1">
    <source>
        <dbReference type="ARBA" id="ARBA00022737"/>
    </source>
</evidence>
<dbReference type="AlphaFoldDB" id="A0A8S3PXE8"/>
<dbReference type="SMART" id="SM00209">
    <property type="entry name" value="TSP1"/>
    <property type="match status" value="4"/>
</dbReference>
<evidence type="ECO:0000256" key="2">
    <source>
        <dbReference type="ARBA" id="ARBA00023157"/>
    </source>
</evidence>
<reference evidence="3" key="1">
    <citation type="submission" date="2021-03" db="EMBL/GenBank/DDBJ databases">
        <authorList>
            <person name="Bekaert M."/>
        </authorList>
    </citation>
    <scope>NUCLEOTIDE SEQUENCE</scope>
</reference>
<dbReference type="Pfam" id="PF00090">
    <property type="entry name" value="TSP_1"/>
    <property type="match status" value="4"/>
</dbReference>
<comment type="caution">
    <text evidence="3">The sequence shown here is derived from an EMBL/GenBank/DDBJ whole genome shotgun (WGS) entry which is preliminary data.</text>
</comment>
<dbReference type="InterPro" id="IPR036383">
    <property type="entry name" value="TSP1_rpt_sf"/>
</dbReference>
<keyword evidence="1" id="KW-0677">Repeat</keyword>
<dbReference type="InterPro" id="IPR000884">
    <property type="entry name" value="TSP1_rpt"/>
</dbReference>
<dbReference type="EMBL" id="CAJPWZ010000203">
    <property type="protein sequence ID" value="CAG2188228.1"/>
    <property type="molecule type" value="Genomic_DNA"/>
</dbReference>
<keyword evidence="2" id="KW-1015">Disulfide bond</keyword>
<protein>
    <submittedName>
        <fullName evidence="3">HMCN</fullName>
    </submittedName>
</protein>
<dbReference type="Gene3D" id="2.20.100.10">
    <property type="entry name" value="Thrombospondin type-1 (TSP1) repeat"/>
    <property type="match status" value="4"/>
</dbReference>
<dbReference type="PANTHER" id="PTHR22906">
    <property type="entry name" value="PROPERDIN"/>
    <property type="match status" value="1"/>
</dbReference>
<sequence>METGVHGQVGQFAVLVAILDIKQDPASVMIQYHRQKSVYCNGNSFEVLNCNIGRCTVNGDWGSWSGWTVCSSSCDSGYRTRSRICNNPVPSSNGAYCNGNSFEVLNCSIAMCTVLAVIPAIKRDPASANNPVHRQMAHTVMGKSFEVLNCSISRCTVNGNWGSWSDWTICSSSCDYGHQTRNRLCNDPLPLLNGAYVDGSWGGWGKWSDCNATCDGGLQKRTRYCNNPYPSAGGSACSGMADQILICAESTCPVIGAWSEWEFGAYVRPRVVQEIRQELMVTGVEWSSWDTCSATCNGGIQDRNRKCDAPLPSNGAVTAMDPR</sequence>
<proteinExistence type="predicted"/>
<organism evidence="3 4">
    <name type="scientific">Mytilus edulis</name>
    <name type="common">Blue mussel</name>
    <dbReference type="NCBI Taxonomy" id="6550"/>
    <lineage>
        <taxon>Eukaryota</taxon>
        <taxon>Metazoa</taxon>
        <taxon>Spiralia</taxon>
        <taxon>Lophotrochozoa</taxon>
        <taxon>Mollusca</taxon>
        <taxon>Bivalvia</taxon>
        <taxon>Autobranchia</taxon>
        <taxon>Pteriomorphia</taxon>
        <taxon>Mytilida</taxon>
        <taxon>Mytiloidea</taxon>
        <taxon>Mytilidae</taxon>
        <taxon>Mytilinae</taxon>
        <taxon>Mytilus</taxon>
    </lineage>
</organism>
<dbReference type="FunFam" id="2.20.100.10:FF:000002">
    <property type="entry name" value="Unc-5 netrin receptor C"/>
    <property type="match status" value="1"/>
</dbReference>
<dbReference type="PROSITE" id="PS50092">
    <property type="entry name" value="TSP1"/>
    <property type="match status" value="4"/>
</dbReference>
<evidence type="ECO:0000313" key="4">
    <source>
        <dbReference type="Proteomes" id="UP000683360"/>
    </source>
</evidence>
<name>A0A8S3PXE8_MYTED</name>
<dbReference type="FunFam" id="2.20.100.10:FF:000001">
    <property type="entry name" value="semaphorin-5A isoform X1"/>
    <property type="match status" value="1"/>
</dbReference>
<accession>A0A8S3PXE8</accession>
<dbReference type="OrthoDB" id="9988752at2759"/>
<evidence type="ECO:0000313" key="3">
    <source>
        <dbReference type="EMBL" id="CAG2188228.1"/>
    </source>
</evidence>
<dbReference type="SUPFAM" id="SSF82895">
    <property type="entry name" value="TSP-1 type 1 repeat"/>
    <property type="match status" value="4"/>
</dbReference>
<keyword evidence="4" id="KW-1185">Reference proteome</keyword>